<feature type="domain" description="UvrD-like helicase ATP-binding" evidence="6">
    <location>
        <begin position="204"/>
        <end position="603"/>
    </location>
</feature>
<dbReference type="InterPro" id="IPR027417">
    <property type="entry name" value="P-loop_NTPase"/>
</dbReference>
<dbReference type="GO" id="GO:0000725">
    <property type="term" value="P:recombinational repair"/>
    <property type="evidence" value="ECO:0007669"/>
    <property type="project" value="TreeGrafter"/>
</dbReference>
<dbReference type="NCBIfam" id="NF041254">
    <property type="entry name" value="motor_HelR"/>
    <property type="match status" value="1"/>
</dbReference>
<evidence type="ECO:0000256" key="3">
    <source>
        <dbReference type="ARBA" id="ARBA00022806"/>
    </source>
</evidence>
<dbReference type="PANTHER" id="PTHR11070">
    <property type="entry name" value="UVRD / RECB / PCRA DNA HELICASE FAMILY MEMBER"/>
    <property type="match status" value="1"/>
</dbReference>
<name>F1YNJ5_9ACTN</name>
<proteinExistence type="predicted"/>
<dbReference type="STRING" id="644548.SCNU_17385"/>
<dbReference type="InterPro" id="IPR000212">
    <property type="entry name" value="DNA_helicase_UvrD/REP"/>
</dbReference>
<dbReference type="GO" id="GO:0003677">
    <property type="term" value="F:DNA binding"/>
    <property type="evidence" value="ECO:0007669"/>
    <property type="project" value="InterPro"/>
</dbReference>
<gene>
    <name evidence="7" type="ORF">SCNU_17385</name>
</gene>
<dbReference type="Proteomes" id="UP000035065">
    <property type="component" value="Unassembled WGS sequence"/>
</dbReference>
<evidence type="ECO:0000256" key="1">
    <source>
        <dbReference type="ARBA" id="ARBA00022741"/>
    </source>
</evidence>
<evidence type="ECO:0000256" key="4">
    <source>
        <dbReference type="ARBA" id="ARBA00022840"/>
    </source>
</evidence>
<keyword evidence="8" id="KW-1185">Reference proteome</keyword>
<dbReference type="GO" id="GO:0005524">
    <property type="term" value="F:ATP binding"/>
    <property type="evidence" value="ECO:0007669"/>
    <property type="project" value="UniProtKB-UniRule"/>
</dbReference>
<dbReference type="eggNOG" id="COG3973">
    <property type="taxonomic scope" value="Bacteria"/>
</dbReference>
<dbReference type="PANTHER" id="PTHR11070:SF45">
    <property type="entry name" value="DNA 3'-5' HELICASE"/>
    <property type="match status" value="1"/>
</dbReference>
<keyword evidence="4 5" id="KW-0067">ATP-binding</keyword>
<protein>
    <recommendedName>
        <fullName evidence="6">UvrD-like helicase ATP-binding domain-containing protein</fullName>
    </recommendedName>
</protein>
<dbReference type="InterPro" id="IPR014016">
    <property type="entry name" value="UvrD-like_ATP-bd"/>
</dbReference>
<dbReference type="Gene3D" id="3.40.50.300">
    <property type="entry name" value="P-loop containing nucleotide triphosphate hydrolases"/>
    <property type="match status" value="2"/>
</dbReference>
<keyword evidence="1 5" id="KW-0547">Nucleotide-binding</keyword>
<dbReference type="EMBL" id="AEUD01000018">
    <property type="protein sequence ID" value="EGD53732.1"/>
    <property type="molecule type" value="Genomic_DNA"/>
</dbReference>
<reference evidence="7 8" key="1">
    <citation type="journal article" date="2011" name="J. Bacteriol.">
        <title>Draft Genome Sequence of Gordonia neofelifaecis NRRL B-59395, a Cholesterol-Degrading Actinomycete.</title>
        <authorList>
            <person name="Ge F."/>
            <person name="Li W."/>
            <person name="Chen G."/>
            <person name="Liu Y."/>
            <person name="Zhang G."/>
            <person name="Yong B."/>
            <person name="Wang Q."/>
            <person name="Wang N."/>
            <person name="Huang Z."/>
            <person name="Li W."/>
            <person name="Wang J."/>
            <person name="Wu C."/>
            <person name="Xie Q."/>
            <person name="Liu G."/>
        </authorList>
    </citation>
    <scope>NUCLEOTIDE SEQUENCE [LARGE SCALE GENOMIC DNA]</scope>
    <source>
        <strain evidence="7 8">NRRL B-59395</strain>
    </source>
</reference>
<dbReference type="GO" id="GO:0005829">
    <property type="term" value="C:cytosol"/>
    <property type="evidence" value="ECO:0007669"/>
    <property type="project" value="TreeGrafter"/>
</dbReference>
<accession>F1YNJ5</accession>
<dbReference type="SUPFAM" id="SSF52540">
    <property type="entry name" value="P-loop containing nucleoside triphosphate hydrolases"/>
    <property type="match status" value="1"/>
</dbReference>
<dbReference type="AlphaFoldDB" id="F1YNJ5"/>
<evidence type="ECO:0000259" key="6">
    <source>
        <dbReference type="PROSITE" id="PS51198"/>
    </source>
</evidence>
<keyword evidence="3 5" id="KW-0347">Helicase</keyword>
<organism evidence="7 8">
    <name type="scientific">Gordonia neofelifaecis NRRL B-59395</name>
    <dbReference type="NCBI Taxonomy" id="644548"/>
    <lineage>
        <taxon>Bacteria</taxon>
        <taxon>Bacillati</taxon>
        <taxon>Actinomycetota</taxon>
        <taxon>Actinomycetes</taxon>
        <taxon>Mycobacteriales</taxon>
        <taxon>Gordoniaceae</taxon>
        <taxon>Gordonia</taxon>
    </lineage>
</organism>
<evidence type="ECO:0000313" key="7">
    <source>
        <dbReference type="EMBL" id="EGD53732.1"/>
    </source>
</evidence>
<keyword evidence="2 5" id="KW-0378">Hydrolase</keyword>
<dbReference type="RefSeq" id="WP_009680670.1">
    <property type="nucleotide sequence ID" value="NZ_AEUD01000018.1"/>
</dbReference>
<dbReference type="Pfam" id="PF00580">
    <property type="entry name" value="UvrD-helicase"/>
    <property type="match status" value="1"/>
</dbReference>
<sequence>MGAPSHRTELESHLPNPVFDLPDRLADKTDPGLIAADAEHLARVADRVAGQITDLRAQLDAARRSTDVRVGAGLERDQEIRRLGARIRTLSRFGADVCLGRVVGADGSTTYVGRLGVSDEDGAPLLIDWRTPEAAPFFAATLAEPMGLVSRRHYRWSRERIVDFWDELFGPAADEPTAALDSQSAFIAGLGASRSPKMASVLGTIAADQDLAIRADSHGPLVVDGGPGTGKTVVALHRAAYLLYADPRLKGNRGGVLIVGPHRPYLSYISDVLPSLGEEGVATCTLTDLVPAGESALPESDPVVAQLKSSSALVGAVDAAVAFYEEPPTEGFEIDTPWGELWVSPADWAEAFAAVGPGAVHNEVREDVRDALLEILIAKAEPEVPGARLRTALEADSELARALRRSWPMIDPADLLSDLWAVPAYLRRCAPWLTADEMRALRCPEGSRPTVSDLPILDAARRRLGDPDVTRRRRRRTAELREQRRVRDDVVDELMAGDDRESLVSMLRAEDIQGVIVDESGVDDGPVDPLAGPFAHIVVDEAQDLTDAQWQMLLSRCPSRSFTIVGDRAQSRAGFRETWAERMERVGLGTPRRTTLRVNYRTPEEAMAEAGPAIRAALPDVEVPESIRASGHPVIRAGTAELDQVLSGWLASNAEGTACVIGTEVRRGDDRVRFLSPVEAKGLEFDLVVVVDPAQFGDGIGGAVDRYVAMTRTTSQLVLLAD</sequence>
<evidence type="ECO:0000256" key="2">
    <source>
        <dbReference type="ARBA" id="ARBA00022801"/>
    </source>
</evidence>
<dbReference type="GO" id="GO:0016787">
    <property type="term" value="F:hydrolase activity"/>
    <property type="evidence" value="ECO:0007669"/>
    <property type="project" value="UniProtKB-UniRule"/>
</dbReference>
<dbReference type="GO" id="GO:0043138">
    <property type="term" value="F:3'-5' DNA helicase activity"/>
    <property type="evidence" value="ECO:0007669"/>
    <property type="project" value="TreeGrafter"/>
</dbReference>
<dbReference type="PROSITE" id="PS51198">
    <property type="entry name" value="UVRD_HELICASE_ATP_BIND"/>
    <property type="match status" value="1"/>
</dbReference>
<feature type="binding site" evidence="5">
    <location>
        <begin position="225"/>
        <end position="232"/>
    </location>
    <ligand>
        <name>ATP</name>
        <dbReference type="ChEBI" id="CHEBI:30616"/>
    </ligand>
</feature>
<comment type="caution">
    <text evidence="7">The sequence shown here is derived from an EMBL/GenBank/DDBJ whole genome shotgun (WGS) entry which is preliminary data.</text>
</comment>
<dbReference type="OrthoDB" id="9787585at2"/>
<evidence type="ECO:0000313" key="8">
    <source>
        <dbReference type="Proteomes" id="UP000035065"/>
    </source>
</evidence>
<evidence type="ECO:0000256" key="5">
    <source>
        <dbReference type="PROSITE-ProRule" id="PRU00560"/>
    </source>
</evidence>